<dbReference type="PROSITE" id="PS50173">
    <property type="entry name" value="UMUC"/>
    <property type="match status" value="1"/>
</dbReference>
<comment type="cofactor">
    <cofactor evidence="17">
        <name>Mg(2+)</name>
        <dbReference type="ChEBI" id="CHEBI:18420"/>
    </cofactor>
    <text evidence="17">Binds 2 magnesium ions per subunit.</text>
</comment>
<proteinExistence type="inferred from homology"/>
<dbReference type="AlphaFoldDB" id="A0A8J8BCZ6"/>
<dbReference type="SUPFAM" id="SSF56672">
    <property type="entry name" value="DNA/RNA polymerases"/>
    <property type="match status" value="1"/>
</dbReference>
<keyword evidence="13 17" id="KW-0238">DNA-binding</keyword>
<reference evidence="20" key="1">
    <citation type="submission" date="2021-04" db="EMBL/GenBank/DDBJ databases">
        <title>Genome based classification of Actinospica acidithermotolerans sp. nov., an actinobacterium isolated from an Indonesian hot spring.</title>
        <authorList>
            <person name="Kusuma A.B."/>
            <person name="Putra K.E."/>
            <person name="Nafisah S."/>
            <person name="Loh J."/>
            <person name="Nouioui I."/>
            <person name="Goodfellow M."/>
        </authorList>
    </citation>
    <scope>NUCLEOTIDE SEQUENCE</scope>
    <source>
        <strain evidence="20">DSM 45618</strain>
    </source>
</reference>
<dbReference type="GO" id="GO:0000287">
    <property type="term" value="F:magnesium ion binding"/>
    <property type="evidence" value="ECO:0007669"/>
    <property type="project" value="UniProtKB-UniRule"/>
</dbReference>
<comment type="subcellular location">
    <subcellularLocation>
        <location evidence="1 17">Cytoplasm</location>
    </subcellularLocation>
</comment>
<organism evidence="20 21">
    <name type="scientific">Actinocrinis puniceicyclus</name>
    <dbReference type="NCBI Taxonomy" id="977794"/>
    <lineage>
        <taxon>Bacteria</taxon>
        <taxon>Bacillati</taxon>
        <taxon>Actinomycetota</taxon>
        <taxon>Actinomycetes</taxon>
        <taxon>Catenulisporales</taxon>
        <taxon>Actinospicaceae</taxon>
        <taxon>Actinocrinis</taxon>
    </lineage>
</organism>
<evidence type="ECO:0000256" key="9">
    <source>
        <dbReference type="ARBA" id="ARBA00022723"/>
    </source>
</evidence>
<dbReference type="InterPro" id="IPR043128">
    <property type="entry name" value="Rev_trsase/Diguanyl_cyclase"/>
</dbReference>
<dbReference type="FunFam" id="3.30.1490.100:FF:000004">
    <property type="entry name" value="DNA polymerase IV"/>
    <property type="match status" value="1"/>
</dbReference>
<dbReference type="RefSeq" id="WP_211468311.1">
    <property type="nucleotide sequence ID" value="NZ_JAGSXH010000040.1"/>
</dbReference>
<feature type="region of interest" description="Disordered" evidence="18">
    <location>
        <begin position="483"/>
        <end position="504"/>
    </location>
</feature>
<keyword evidence="9 17" id="KW-0479">Metal-binding</keyword>
<protein>
    <recommendedName>
        <fullName evidence="17">DNA polymerase IV</fullName>
        <shortName evidence="17">Pol IV</shortName>
        <ecNumber evidence="17">2.7.7.7</ecNumber>
    </recommendedName>
</protein>
<dbReference type="PANTHER" id="PTHR11076:SF33">
    <property type="entry name" value="DNA POLYMERASE KAPPA"/>
    <property type="match status" value="1"/>
</dbReference>
<evidence type="ECO:0000256" key="16">
    <source>
        <dbReference type="ARBA" id="ARBA00049244"/>
    </source>
</evidence>
<dbReference type="CDD" id="cd03586">
    <property type="entry name" value="PolY_Pol_IV_kappa"/>
    <property type="match status" value="1"/>
</dbReference>
<evidence type="ECO:0000313" key="20">
    <source>
        <dbReference type="EMBL" id="MBS2964045.1"/>
    </source>
</evidence>
<comment type="caution">
    <text evidence="20">The sequence shown here is derived from an EMBL/GenBank/DDBJ whole genome shotgun (WGS) entry which is preliminary data.</text>
</comment>
<evidence type="ECO:0000256" key="17">
    <source>
        <dbReference type="HAMAP-Rule" id="MF_01113"/>
    </source>
</evidence>
<dbReference type="InterPro" id="IPR050116">
    <property type="entry name" value="DNA_polymerase-Y"/>
</dbReference>
<dbReference type="GO" id="GO:0006281">
    <property type="term" value="P:DNA repair"/>
    <property type="evidence" value="ECO:0007669"/>
    <property type="project" value="UniProtKB-UniRule"/>
</dbReference>
<evidence type="ECO:0000259" key="19">
    <source>
        <dbReference type="PROSITE" id="PS50173"/>
    </source>
</evidence>
<dbReference type="EMBL" id="JAGSXH010000040">
    <property type="protein sequence ID" value="MBS2964045.1"/>
    <property type="molecule type" value="Genomic_DNA"/>
</dbReference>
<dbReference type="InterPro" id="IPR022880">
    <property type="entry name" value="DNApol_IV"/>
</dbReference>
<gene>
    <name evidence="17" type="primary">dinB</name>
    <name evidence="20" type="ORF">KGA66_13390</name>
</gene>
<keyword evidence="11 17" id="KW-0460">Magnesium</keyword>
<dbReference type="GO" id="GO:0006261">
    <property type="term" value="P:DNA-templated DNA replication"/>
    <property type="evidence" value="ECO:0007669"/>
    <property type="project" value="UniProtKB-UniRule"/>
</dbReference>
<feature type="compositionally biased region" description="Gly residues" evidence="18">
    <location>
        <begin position="391"/>
        <end position="403"/>
    </location>
</feature>
<feature type="active site" evidence="17">
    <location>
        <position position="116"/>
    </location>
</feature>
<dbReference type="Pfam" id="PF00817">
    <property type="entry name" value="IMS"/>
    <property type="match status" value="1"/>
</dbReference>
<dbReference type="SUPFAM" id="SSF100879">
    <property type="entry name" value="Lesion bypass DNA polymerase (Y-family), little finger domain"/>
    <property type="match status" value="1"/>
</dbReference>
<comment type="similarity">
    <text evidence="2 17">Belongs to the DNA polymerase type-Y family.</text>
</comment>
<comment type="function">
    <text evidence="15 17">Poorly processive, error-prone DNA polymerase involved in untargeted mutagenesis. Copies undamaged DNA at stalled replication forks, which arise in vivo from mismatched or misaligned primer ends. These misaligned primers can be extended by PolIV. Exhibits no 3'-5' exonuclease (proofreading) activity. May be involved in translesional synthesis, in conjunction with the beta clamp from PolIII.</text>
</comment>
<feature type="region of interest" description="Disordered" evidence="18">
    <location>
        <begin position="389"/>
        <end position="433"/>
    </location>
</feature>
<dbReference type="Gene3D" id="3.30.70.270">
    <property type="match status" value="1"/>
</dbReference>
<dbReference type="InterPro" id="IPR001126">
    <property type="entry name" value="UmuC"/>
</dbReference>
<keyword evidence="7 17" id="KW-0548">Nucleotidyltransferase</keyword>
<dbReference type="GO" id="GO:0003887">
    <property type="term" value="F:DNA-directed DNA polymerase activity"/>
    <property type="evidence" value="ECO:0007669"/>
    <property type="project" value="UniProtKB-UniRule"/>
</dbReference>
<evidence type="ECO:0000256" key="5">
    <source>
        <dbReference type="ARBA" id="ARBA00022490"/>
    </source>
</evidence>
<evidence type="ECO:0000256" key="10">
    <source>
        <dbReference type="ARBA" id="ARBA00022763"/>
    </source>
</evidence>
<dbReference type="GO" id="GO:0003684">
    <property type="term" value="F:damaged DNA binding"/>
    <property type="evidence" value="ECO:0007669"/>
    <property type="project" value="InterPro"/>
</dbReference>
<comment type="catalytic activity">
    <reaction evidence="16 17">
        <text>DNA(n) + a 2'-deoxyribonucleoside 5'-triphosphate = DNA(n+1) + diphosphate</text>
        <dbReference type="Rhea" id="RHEA:22508"/>
        <dbReference type="Rhea" id="RHEA-COMP:17339"/>
        <dbReference type="Rhea" id="RHEA-COMP:17340"/>
        <dbReference type="ChEBI" id="CHEBI:33019"/>
        <dbReference type="ChEBI" id="CHEBI:61560"/>
        <dbReference type="ChEBI" id="CHEBI:173112"/>
        <dbReference type="EC" id="2.7.7.7"/>
    </reaction>
</comment>
<evidence type="ECO:0000256" key="14">
    <source>
        <dbReference type="ARBA" id="ARBA00023204"/>
    </source>
</evidence>
<evidence type="ECO:0000256" key="6">
    <source>
        <dbReference type="ARBA" id="ARBA00022679"/>
    </source>
</evidence>
<keyword evidence="12 17" id="KW-0239">DNA-directed DNA polymerase</keyword>
<dbReference type="InterPro" id="IPR053848">
    <property type="entry name" value="IMS_HHH_1"/>
</dbReference>
<feature type="site" description="Substrate discrimination" evidence="17">
    <location>
        <position position="26"/>
    </location>
</feature>
<feature type="binding site" evidence="17">
    <location>
        <position position="21"/>
    </location>
    <ligand>
        <name>Mg(2+)</name>
        <dbReference type="ChEBI" id="CHEBI:18420"/>
    </ligand>
</feature>
<dbReference type="GO" id="GO:0009432">
    <property type="term" value="P:SOS response"/>
    <property type="evidence" value="ECO:0007669"/>
    <property type="project" value="TreeGrafter"/>
</dbReference>
<dbReference type="FunFam" id="3.40.1170.60:FF:000001">
    <property type="entry name" value="DNA polymerase IV"/>
    <property type="match status" value="1"/>
</dbReference>
<evidence type="ECO:0000256" key="8">
    <source>
        <dbReference type="ARBA" id="ARBA00022705"/>
    </source>
</evidence>
<keyword evidence="8 17" id="KW-0235">DNA replication</keyword>
<keyword evidence="4 17" id="KW-0515">Mutator protein</keyword>
<sequence length="523" mass="54363">MDRPPSPAPLTRQAPSVLHVDMDAFYAAVEQQHKPSLRGKPVVVGGVGLRGVVSTASYEARAFGVRSAVPTALARRLCPNAAYLYPRFAAYHAVSTVVMQLLRELSPLVEPVSLDEAFVDLAAMPDGAPRDIEQVRGIAEELRSRIARRTGLTASVGGGTSKLIAKVASDAQKPDGCVIVPVGGELDWLDPLPVRALWGVGPATADRLRKIGVGTVAELRVLTESDLVGLLGTAWGGMLFRLARGMDARAVEPERPTKSISAEDTYPHDLADRAAMRAAVTQLAERVVRRLRSAGHTGRTVTVKARGHDFTTVTRSETFGAPTDDERLVVEAAIRLLDDAVPAATASSTGIRLLGVGISGLADYAQGDLVAELARLERALGAAEARAQAGAGDGGAPGDGEAGTGFAEPNPAGPDGEPPPGAGAGAAAAHGESGPAVPAVTLFGPVPVDRAARRWLAGQDVRHAQRGPGWVQGAGVGRVTVRFEGPDTGPGRIGTFRADDPDLEPLDAGEVAREALRSRQSPA</sequence>
<evidence type="ECO:0000313" key="21">
    <source>
        <dbReference type="Proteomes" id="UP000677913"/>
    </source>
</evidence>
<dbReference type="InterPro" id="IPR017961">
    <property type="entry name" value="DNA_pol_Y-fam_little_finger"/>
</dbReference>
<dbReference type="Gene3D" id="1.10.150.20">
    <property type="entry name" value="5' to 3' exonuclease, C-terminal subdomain"/>
    <property type="match status" value="1"/>
</dbReference>
<feature type="domain" description="UmuC" evidence="19">
    <location>
        <begin position="17"/>
        <end position="201"/>
    </location>
</feature>
<dbReference type="InterPro" id="IPR036775">
    <property type="entry name" value="DNA_pol_Y-fam_lit_finger_sf"/>
</dbReference>
<accession>A0A8J8BCZ6</accession>
<dbReference type="Gene3D" id="3.40.1170.60">
    <property type="match status" value="1"/>
</dbReference>
<dbReference type="PANTHER" id="PTHR11076">
    <property type="entry name" value="DNA REPAIR POLYMERASE UMUC / TRANSFERASE FAMILY MEMBER"/>
    <property type="match status" value="1"/>
</dbReference>
<dbReference type="InterPro" id="IPR043502">
    <property type="entry name" value="DNA/RNA_pol_sf"/>
</dbReference>
<dbReference type="Pfam" id="PF21999">
    <property type="entry name" value="IMS_HHH_1"/>
    <property type="match status" value="1"/>
</dbReference>
<dbReference type="GO" id="GO:0005829">
    <property type="term" value="C:cytosol"/>
    <property type="evidence" value="ECO:0007669"/>
    <property type="project" value="TreeGrafter"/>
</dbReference>
<evidence type="ECO:0000256" key="15">
    <source>
        <dbReference type="ARBA" id="ARBA00025589"/>
    </source>
</evidence>
<feature type="binding site" evidence="17">
    <location>
        <position position="115"/>
    </location>
    <ligand>
        <name>Mg(2+)</name>
        <dbReference type="ChEBI" id="CHEBI:18420"/>
    </ligand>
</feature>
<dbReference type="Gene3D" id="3.30.1490.100">
    <property type="entry name" value="DNA polymerase, Y-family, little finger domain"/>
    <property type="match status" value="1"/>
</dbReference>
<keyword evidence="10 17" id="KW-0227">DNA damage</keyword>
<evidence type="ECO:0000256" key="4">
    <source>
        <dbReference type="ARBA" id="ARBA00022457"/>
    </source>
</evidence>
<dbReference type="EC" id="2.7.7.7" evidence="17"/>
<name>A0A8J8BCZ6_9ACTN</name>
<evidence type="ECO:0000256" key="3">
    <source>
        <dbReference type="ARBA" id="ARBA00011245"/>
    </source>
</evidence>
<evidence type="ECO:0000256" key="11">
    <source>
        <dbReference type="ARBA" id="ARBA00022842"/>
    </source>
</evidence>
<evidence type="ECO:0000256" key="12">
    <source>
        <dbReference type="ARBA" id="ARBA00022932"/>
    </source>
</evidence>
<evidence type="ECO:0000256" key="2">
    <source>
        <dbReference type="ARBA" id="ARBA00010945"/>
    </source>
</evidence>
<dbReference type="Pfam" id="PF11799">
    <property type="entry name" value="IMS_C"/>
    <property type="match status" value="1"/>
</dbReference>
<evidence type="ECO:0000256" key="7">
    <source>
        <dbReference type="ARBA" id="ARBA00022695"/>
    </source>
</evidence>
<comment type="subunit">
    <text evidence="3 17">Monomer.</text>
</comment>
<dbReference type="NCBIfam" id="NF002677">
    <property type="entry name" value="PRK02406.1"/>
    <property type="match status" value="1"/>
</dbReference>
<dbReference type="HAMAP" id="MF_01113">
    <property type="entry name" value="DNApol_IV"/>
    <property type="match status" value="1"/>
</dbReference>
<keyword evidence="6 17" id="KW-0808">Transferase</keyword>
<evidence type="ECO:0000256" key="1">
    <source>
        <dbReference type="ARBA" id="ARBA00004496"/>
    </source>
</evidence>
<keyword evidence="14 17" id="KW-0234">DNA repair</keyword>
<evidence type="ECO:0000256" key="13">
    <source>
        <dbReference type="ARBA" id="ARBA00023125"/>
    </source>
</evidence>
<dbReference type="NCBIfam" id="NF002882">
    <property type="entry name" value="PRK03348.1"/>
    <property type="match status" value="1"/>
</dbReference>
<keyword evidence="21" id="KW-1185">Reference proteome</keyword>
<evidence type="ECO:0000256" key="18">
    <source>
        <dbReference type="SAM" id="MobiDB-lite"/>
    </source>
</evidence>
<dbReference type="Proteomes" id="UP000677913">
    <property type="component" value="Unassembled WGS sequence"/>
</dbReference>
<keyword evidence="5 17" id="KW-0963">Cytoplasm</keyword>
<dbReference type="GO" id="GO:0042276">
    <property type="term" value="P:error-prone translesion synthesis"/>
    <property type="evidence" value="ECO:0007669"/>
    <property type="project" value="TreeGrafter"/>
</dbReference>